<dbReference type="Proteomes" id="UP000242470">
    <property type="component" value="Unassembled WGS sequence"/>
</dbReference>
<dbReference type="Pfam" id="PF14044">
    <property type="entry name" value="NETI"/>
    <property type="match status" value="1"/>
</dbReference>
<dbReference type="RefSeq" id="WP_059107776.1">
    <property type="nucleotide sequence ID" value="NZ_AP024589.1"/>
</dbReference>
<evidence type="ECO:0000313" key="3">
    <source>
        <dbReference type="Proteomes" id="UP000242470"/>
    </source>
</evidence>
<organism evidence="2 3">
    <name type="scientific">Staphylococcus auricularis</name>
    <dbReference type="NCBI Taxonomy" id="29379"/>
    <lineage>
        <taxon>Bacteria</taxon>
        <taxon>Bacillati</taxon>
        <taxon>Bacillota</taxon>
        <taxon>Bacilli</taxon>
        <taxon>Bacillales</taxon>
        <taxon>Staphylococcaceae</taxon>
        <taxon>Staphylococcus</taxon>
    </lineage>
</organism>
<gene>
    <name evidence="2" type="ORF">CD158_05120</name>
    <name evidence="1" type="ORF">QYH67_00245</name>
</gene>
<dbReference type="EMBL" id="PPQW01000023">
    <property type="protein sequence ID" value="PNZ67794.1"/>
    <property type="molecule type" value="Genomic_DNA"/>
</dbReference>
<proteinExistence type="predicted"/>
<reference evidence="2 3" key="1">
    <citation type="submission" date="2017-08" db="EMBL/GenBank/DDBJ databases">
        <title>Draft genome sequences of 64 type strains of genus Staph aureus.</title>
        <authorList>
            <person name="Cole K."/>
            <person name="Golubchik T."/>
            <person name="Russell J."/>
            <person name="Foster D."/>
            <person name="Llewelyn M."/>
            <person name="Wilson D."/>
            <person name="Crook D."/>
            <person name="Paul J."/>
        </authorList>
    </citation>
    <scope>NUCLEOTIDE SEQUENCE [LARGE SCALE GENOMIC DNA]</scope>
    <source>
        <strain evidence="2 3">NCTC 12101</strain>
    </source>
</reference>
<dbReference type="Proteomes" id="UP001171687">
    <property type="component" value="Unassembled WGS sequence"/>
</dbReference>
<dbReference type="AlphaFoldDB" id="A0AAP8TT79"/>
<evidence type="ECO:0000313" key="2">
    <source>
        <dbReference type="EMBL" id="PNZ67794.1"/>
    </source>
</evidence>
<dbReference type="InterPro" id="IPR025930">
    <property type="entry name" value="NETI"/>
</dbReference>
<reference evidence="1" key="2">
    <citation type="submission" date="2023-07" db="EMBL/GenBank/DDBJ databases">
        <title>Evaluation of the beneficial properties of pineapple isolates.</title>
        <authorList>
            <person name="Adefiranye O."/>
        </authorList>
    </citation>
    <scope>NUCLEOTIDE SEQUENCE</scope>
    <source>
        <strain evidence="1">PAPLE_T1</strain>
    </source>
</reference>
<protein>
    <submittedName>
        <fullName evidence="2">NETI motif-containing protein</fullName>
    </submittedName>
</protein>
<dbReference type="EMBL" id="JAUHQC010000001">
    <property type="protein sequence ID" value="MDN4532049.1"/>
    <property type="molecule type" value="Genomic_DNA"/>
</dbReference>
<name>A0AAP8TT79_9STAP</name>
<sequence>MKKQQKFKVEADETIQDCLARMRDAGYMPVKRFEKPVYQELKDGSIEVLRQEIEFVGKRISDDE</sequence>
<evidence type="ECO:0000313" key="1">
    <source>
        <dbReference type="EMBL" id="MDN4532049.1"/>
    </source>
</evidence>
<dbReference type="GeneID" id="64981785"/>
<accession>A0AAP8TT79</accession>
<comment type="caution">
    <text evidence="2">The sequence shown here is derived from an EMBL/GenBank/DDBJ whole genome shotgun (WGS) entry which is preliminary data.</text>
</comment>